<sequence length="218" mass="23750">MLSQDSRIKAPTILNQPHLPPPLLSNPPLARSQPPDPSSVERIPSNVALGKQIARFLSWISERVVVVASADLAHTHATAIKDPLYLPSPEWNLPVSDCAPVFDAIVEKWATTLKKEFLLRDAASLVRSAISCGFDALVVLDSIMSSEGRSYFTPHVHARHRPSNVGMMAVTFNVYSRLPSAVARELKIRFCPGYAAGRASSDIRGRPQAVPQSLGSRP</sequence>
<dbReference type="Proteomes" id="UP000269721">
    <property type="component" value="Unassembled WGS sequence"/>
</dbReference>
<accession>A0A4P9W6K2</accession>
<reference evidence="3" key="1">
    <citation type="journal article" date="2018" name="Nat. Microbiol.">
        <title>Leveraging single-cell genomics to expand the fungal tree of life.</title>
        <authorList>
            <person name="Ahrendt S.R."/>
            <person name="Quandt C.A."/>
            <person name="Ciobanu D."/>
            <person name="Clum A."/>
            <person name="Salamov A."/>
            <person name="Andreopoulos B."/>
            <person name="Cheng J.F."/>
            <person name="Woyke T."/>
            <person name="Pelin A."/>
            <person name="Henrissat B."/>
            <person name="Reynolds N.K."/>
            <person name="Benny G.L."/>
            <person name="Smith M.E."/>
            <person name="James T.Y."/>
            <person name="Grigoriev I.V."/>
        </authorList>
    </citation>
    <scope>NUCLEOTIDE SEQUENCE [LARGE SCALE GENOMIC DNA]</scope>
</reference>
<dbReference type="SUPFAM" id="SSF53213">
    <property type="entry name" value="LigB-like"/>
    <property type="match status" value="1"/>
</dbReference>
<evidence type="ECO:0000256" key="1">
    <source>
        <dbReference type="SAM" id="MobiDB-lite"/>
    </source>
</evidence>
<evidence type="ECO:0008006" key="4">
    <source>
        <dbReference type="Google" id="ProtNLM"/>
    </source>
</evidence>
<dbReference type="EMBL" id="KZ996949">
    <property type="protein sequence ID" value="RKO88089.1"/>
    <property type="molecule type" value="Genomic_DNA"/>
</dbReference>
<feature type="region of interest" description="Disordered" evidence="1">
    <location>
        <begin position="11"/>
        <end position="42"/>
    </location>
</feature>
<proteinExistence type="predicted"/>
<protein>
    <recommendedName>
        <fullName evidence="4">Extradiol ring-cleavage dioxygenase class III enzyme subunit B domain-containing protein</fullName>
    </recommendedName>
</protein>
<evidence type="ECO:0000313" key="3">
    <source>
        <dbReference type="Proteomes" id="UP000269721"/>
    </source>
</evidence>
<dbReference type="OrthoDB" id="2132071at2759"/>
<organism evidence="2 3">
    <name type="scientific">Blyttiomyces helicus</name>
    <dbReference type="NCBI Taxonomy" id="388810"/>
    <lineage>
        <taxon>Eukaryota</taxon>
        <taxon>Fungi</taxon>
        <taxon>Fungi incertae sedis</taxon>
        <taxon>Chytridiomycota</taxon>
        <taxon>Chytridiomycota incertae sedis</taxon>
        <taxon>Chytridiomycetes</taxon>
        <taxon>Chytridiomycetes incertae sedis</taxon>
        <taxon>Blyttiomyces</taxon>
    </lineage>
</organism>
<gene>
    <name evidence="2" type="ORF">BDK51DRAFT_40535</name>
</gene>
<dbReference type="AlphaFoldDB" id="A0A4P9W6K2"/>
<evidence type="ECO:0000313" key="2">
    <source>
        <dbReference type="EMBL" id="RKO88089.1"/>
    </source>
</evidence>
<dbReference type="Gene3D" id="3.40.830.10">
    <property type="entry name" value="LigB-like"/>
    <property type="match status" value="1"/>
</dbReference>
<name>A0A4P9W6K2_9FUNG</name>
<keyword evidence="3" id="KW-1185">Reference proteome</keyword>